<dbReference type="OrthoDB" id="10261212at2759"/>
<feature type="region of interest" description="Disordered" evidence="1">
    <location>
        <begin position="12"/>
        <end position="39"/>
    </location>
</feature>
<evidence type="ECO:0000313" key="3">
    <source>
        <dbReference type="Proteomes" id="UP000325081"/>
    </source>
</evidence>
<gene>
    <name evidence="2" type="ORF">STAS_21818</name>
</gene>
<dbReference type="EMBL" id="BKCP01007181">
    <property type="protein sequence ID" value="GER44905.1"/>
    <property type="molecule type" value="Genomic_DNA"/>
</dbReference>
<name>A0A5A7QHQ9_STRAF</name>
<organism evidence="2 3">
    <name type="scientific">Striga asiatica</name>
    <name type="common">Asiatic witchweed</name>
    <name type="synonym">Buchnera asiatica</name>
    <dbReference type="NCBI Taxonomy" id="4170"/>
    <lineage>
        <taxon>Eukaryota</taxon>
        <taxon>Viridiplantae</taxon>
        <taxon>Streptophyta</taxon>
        <taxon>Embryophyta</taxon>
        <taxon>Tracheophyta</taxon>
        <taxon>Spermatophyta</taxon>
        <taxon>Magnoliopsida</taxon>
        <taxon>eudicotyledons</taxon>
        <taxon>Gunneridae</taxon>
        <taxon>Pentapetalae</taxon>
        <taxon>asterids</taxon>
        <taxon>lamiids</taxon>
        <taxon>Lamiales</taxon>
        <taxon>Orobanchaceae</taxon>
        <taxon>Buchnereae</taxon>
        <taxon>Striga</taxon>
    </lineage>
</organism>
<dbReference type="Proteomes" id="UP000325081">
    <property type="component" value="Unassembled WGS sequence"/>
</dbReference>
<protein>
    <submittedName>
        <fullName evidence="2">Mono-/di-acylglycerol lipase</fullName>
    </submittedName>
</protein>
<evidence type="ECO:0000313" key="2">
    <source>
        <dbReference type="EMBL" id="GER44905.1"/>
    </source>
</evidence>
<dbReference type="AlphaFoldDB" id="A0A5A7QHQ9"/>
<reference evidence="3" key="1">
    <citation type="journal article" date="2019" name="Curr. Biol.">
        <title>Genome Sequence of Striga asiatica Provides Insight into the Evolution of Plant Parasitism.</title>
        <authorList>
            <person name="Yoshida S."/>
            <person name="Kim S."/>
            <person name="Wafula E.K."/>
            <person name="Tanskanen J."/>
            <person name="Kim Y.M."/>
            <person name="Honaas L."/>
            <person name="Yang Z."/>
            <person name="Spallek T."/>
            <person name="Conn C.E."/>
            <person name="Ichihashi Y."/>
            <person name="Cheong K."/>
            <person name="Cui S."/>
            <person name="Der J.P."/>
            <person name="Gundlach H."/>
            <person name="Jiao Y."/>
            <person name="Hori C."/>
            <person name="Ishida J.K."/>
            <person name="Kasahara H."/>
            <person name="Kiba T."/>
            <person name="Kim M.S."/>
            <person name="Koo N."/>
            <person name="Laohavisit A."/>
            <person name="Lee Y.H."/>
            <person name="Lumba S."/>
            <person name="McCourt P."/>
            <person name="Mortimer J.C."/>
            <person name="Mutuku J.M."/>
            <person name="Nomura T."/>
            <person name="Sasaki-Sekimoto Y."/>
            <person name="Seto Y."/>
            <person name="Wang Y."/>
            <person name="Wakatake T."/>
            <person name="Sakakibara H."/>
            <person name="Demura T."/>
            <person name="Yamaguchi S."/>
            <person name="Yoneyama K."/>
            <person name="Manabe R.I."/>
            <person name="Nelson D.C."/>
            <person name="Schulman A.H."/>
            <person name="Timko M.P."/>
            <person name="dePamphilis C.W."/>
            <person name="Choi D."/>
            <person name="Shirasu K."/>
        </authorList>
    </citation>
    <scope>NUCLEOTIDE SEQUENCE [LARGE SCALE GENOMIC DNA]</scope>
    <source>
        <strain evidence="3">cv. UVA1</strain>
    </source>
</reference>
<proteinExistence type="predicted"/>
<keyword evidence="3" id="KW-1185">Reference proteome</keyword>
<comment type="caution">
    <text evidence="2">The sequence shown here is derived from an EMBL/GenBank/DDBJ whole genome shotgun (WGS) entry which is preliminary data.</text>
</comment>
<evidence type="ECO:0000256" key="1">
    <source>
        <dbReference type="SAM" id="MobiDB-lite"/>
    </source>
</evidence>
<sequence length="228" mass="25477">MKVKKERMCLHILSPTLKTRPDNQDPTSKAVPQPPSPPRTWWVWAETAAPLRTTTAAKTAANAFKRELKHRRASCPRPSGSRMLLTDDGGIVMPPRESCSMFYVARGLDSSIDQVHDIDMPDTFASSVDGSEPIYEEEECNRKQVGRSCVIDDEFKDRISIKPDGLIQRIFKNSARWSKTISSSSGNLKVTFFCRLLLFPFLRLLALMQLLGTFTPSSSSSSKLVLGV</sequence>
<accession>A0A5A7QHQ9</accession>